<reference evidence="1" key="1">
    <citation type="submission" date="2014-09" db="EMBL/GenBank/DDBJ databases">
        <authorList>
            <person name="Magalhaes I.L.F."/>
            <person name="Oliveira U."/>
            <person name="Santos F.R."/>
            <person name="Vidigal T.H.D.A."/>
            <person name="Brescovit A.D."/>
            <person name="Santos A.J."/>
        </authorList>
    </citation>
    <scope>NUCLEOTIDE SEQUENCE</scope>
    <source>
        <tissue evidence="1">Shoot tissue taken approximately 20 cm above the soil surface</tissue>
    </source>
</reference>
<sequence length="26" mass="2902">MAKCSCLIRILLSGTVTLHMCSDMHH</sequence>
<dbReference type="EMBL" id="GBRH01189093">
    <property type="protein sequence ID" value="JAE08803.1"/>
    <property type="molecule type" value="Transcribed_RNA"/>
</dbReference>
<accession>A0A0A9FKJ5</accession>
<proteinExistence type="predicted"/>
<protein>
    <submittedName>
        <fullName evidence="1">Uncharacterized protein</fullName>
    </submittedName>
</protein>
<dbReference type="AlphaFoldDB" id="A0A0A9FKJ5"/>
<organism evidence="1">
    <name type="scientific">Arundo donax</name>
    <name type="common">Giant reed</name>
    <name type="synonym">Donax arundinaceus</name>
    <dbReference type="NCBI Taxonomy" id="35708"/>
    <lineage>
        <taxon>Eukaryota</taxon>
        <taxon>Viridiplantae</taxon>
        <taxon>Streptophyta</taxon>
        <taxon>Embryophyta</taxon>
        <taxon>Tracheophyta</taxon>
        <taxon>Spermatophyta</taxon>
        <taxon>Magnoliopsida</taxon>
        <taxon>Liliopsida</taxon>
        <taxon>Poales</taxon>
        <taxon>Poaceae</taxon>
        <taxon>PACMAD clade</taxon>
        <taxon>Arundinoideae</taxon>
        <taxon>Arundineae</taxon>
        <taxon>Arundo</taxon>
    </lineage>
</organism>
<reference evidence="1" key="2">
    <citation type="journal article" date="2015" name="Data Brief">
        <title>Shoot transcriptome of the giant reed, Arundo donax.</title>
        <authorList>
            <person name="Barrero R.A."/>
            <person name="Guerrero F.D."/>
            <person name="Moolhuijzen P."/>
            <person name="Goolsby J.A."/>
            <person name="Tidwell J."/>
            <person name="Bellgard S.E."/>
            <person name="Bellgard M.I."/>
        </authorList>
    </citation>
    <scope>NUCLEOTIDE SEQUENCE</scope>
    <source>
        <tissue evidence="1">Shoot tissue taken approximately 20 cm above the soil surface</tissue>
    </source>
</reference>
<evidence type="ECO:0000313" key="1">
    <source>
        <dbReference type="EMBL" id="JAE08803.1"/>
    </source>
</evidence>
<name>A0A0A9FKJ5_ARUDO</name>